<feature type="transmembrane region" description="Helical" evidence="7">
    <location>
        <begin position="323"/>
        <end position="347"/>
    </location>
</feature>
<evidence type="ECO:0000256" key="7">
    <source>
        <dbReference type="SAM" id="Phobius"/>
    </source>
</evidence>
<keyword evidence="4 7" id="KW-0812">Transmembrane</keyword>
<dbReference type="Gene3D" id="1.20.1250.20">
    <property type="entry name" value="MFS general substrate transporter like domains"/>
    <property type="match status" value="2"/>
</dbReference>
<proteinExistence type="inferred from homology"/>
<evidence type="ECO:0000256" key="5">
    <source>
        <dbReference type="ARBA" id="ARBA00022989"/>
    </source>
</evidence>
<dbReference type="KEGG" id="msil:METEAL_20260"/>
<keyword evidence="6 7" id="KW-0472">Membrane</keyword>
<evidence type="ECO:0000256" key="6">
    <source>
        <dbReference type="ARBA" id="ARBA00023136"/>
    </source>
</evidence>
<dbReference type="EMBL" id="AP027080">
    <property type="protein sequence ID" value="BDU72852.1"/>
    <property type="molecule type" value="Genomic_DNA"/>
</dbReference>
<dbReference type="RefSeq" id="WP_316415764.1">
    <property type="nucleotide sequence ID" value="NZ_AP027080.1"/>
</dbReference>
<keyword evidence="5 7" id="KW-1133">Transmembrane helix</keyword>
<comment type="similarity">
    <text evidence="2">Belongs to the major facilitator superfamily. Folate-biopterin transporter (TC 2.A.71) family.</text>
</comment>
<keyword evidence="9" id="KW-1185">Reference proteome</keyword>
<dbReference type="PANTHER" id="PTHR12778:SF10">
    <property type="entry name" value="MAJOR FACILITATOR SUPERFAMILY DOMAIN-CONTAINING PROTEIN 3"/>
    <property type="match status" value="1"/>
</dbReference>
<feature type="transmembrane region" description="Helical" evidence="7">
    <location>
        <begin position="170"/>
        <end position="188"/>
    </location>
</feature>
<feature type="transmembrane region" description="Helical" evidence="7">
    <location>
        <begin position="103"/>
        <end position="125"/>
    </location>
</feature>
<feature type="transmembrane region" description="Helical" evidence="7">
    <location>
        <begin position="268"/>
        <end position="290"/>
    </location>
</feature>
<dbReference type="GO" id="GO:0016020">
    <property type="term" value="C:membrane"/>
    <property type="evidence" value="ECO:0007669"/>
    <property type="project" value="UniProtKB-SubCell"/>
</dbReference>
<dbReference type="InterPro" id="IPR039309">
    <property type="entry name" value="BT1"/>
</dbReference>
<comment type="subcellular location">
    <subcellularLocation>
        <location evidence="1">Membrane</location>
        <topology evidence="1">Multi-pass membrane protein</topology>
    </subcellularLocation>
</comment>
<reference evidence="9" key="1">
    <citation type="journal article" date="2023" name="Int. J. Syst. Evol. Microbiol.">
        <title>Mesoterricola silvestris gen. nov., sp. nov., Mesoterricola sediminis sp. nov., Geothrix oryzae sp. nov., Geothrix edaphica sp. nov., Geothrix rubra sp. nov., and Geothrix limicola sp. nov., six novel members of Acidobacteriota isolated from soils.</title>
        <authorList>
            <person name="Itoh H."/>
            <person name="Sugisawa Y."/>
            <person name="Mise K."/>
            <person name="Xu Z."/>
            <person name="Kuniyasu M."/>
            <person name="Ushijima N."/>
            <person name="Kawano K."/>
            <person name="Kobayashi E."/>
            <person name="Shiratori Y."/>
            <person name="Masuda Y."/>
            <person name="Senoo K."/>
        </authorList>
    </citation>
    <scope>NUCLEOTIDE SEQUENCE [LARGE SCALE GENOMIC DNA]</scope>
    <source>
        <strain evidence="9">W79</strain>
    </source>
</reference>
<gene>
    <name evidence="8" type="ORF">METEAL_20260</name>
</gene>
<sequence length="421" mass="46057">MKERSPWAWVPTLYFAQGLPYVAVMFLSVVFYKNLGVRNTDIALYTSWLYLPWVVKPLWSPMVDLLGTKRGWVVWLQGALAAAFALLAFLVPAPGFFRLTLAMFWIVAFASATHDIAADGFYLLGLTEKRQAAYVGLRSAFYRAAMITAQGGLVLAAGKLTERTGDPRHAWAAVFAMLGAAFLGFFAWHRWALPRPGADGPSRAKAGLLAESLETFTSFFARRDIALVLGFLLTFRLGEAQAIKMVTPFLLDPAARGGLGLTTAQVGLAYGTVGMIALTAGGIAGGWMISRHGLRRWIWPMTLCVHLPNLAFVYLAALRPSGLGTVAAAVAIEQFGYGFGFTAYIMFMVMISAGRHRTAHYAIATGFMAMGMMFPGMASGWIQEHLGYLRFFLWVCLSTVPSMILTAFLRIDGAFGRREAP</sequence>
<accession>A0AA48GK73</accession>
<dbReference type="Pfam" id="PF03092">
    <property type="entry name" value="BT1"/>
    <property type="match status" value="1"/>
</dbReference>
<dbReference type="InterPro" id="IPR036259">
    <property type="entry name" value="MFS_trans_sf"/>
</dbReference>
<dbReference type="InterPro" id="IPR004752">
    <property type="entry name" value="AmpG_permease/AT-1"/>
</dbReference>
<evidence type="ECO:0000256" key="3">
    <source>
        <dbReference type="ARBA" id="ARBA00022448"/>
    </source>
</evidence>
<feature type="transmembrane region" description="Helical" evidence="7">
    <location>
        <begin position="359"/>
        <end position="382"/>
    </location>
</feature>
<evidence type="ECO:0000256" key="4">
    <source>
        <dbReference type="ARBA" id="ARBA00022692"/>
    </source>
</evidence>
<feature type="transmembrane region" description="Helical" evidence="7">
    <location>
        <begin position="297"/>
        <end position="317"/>
    </location>
</feature>
<evidence type="ECO:0000256" key="1">
    <source>
        <dbReference type="ARBA" id="ARBA00004141"/>
    </source>
</evidence>
<organism evidence="8 9">
    <name type="scientific">Mesoterricola silvestris</name>
    <dbReference type="NCBI Taxonomy" id="2927979"/>
    <lineage>
        <taxon>Bacteria</taxon>
        <taxon>Pseudomonadati</taxon>
        <taxon>Acidobacteriota</taxon>
        <taxon>Holophagae</taxon>
        <taxon>Holophagales</taxon>
        <taxon>Holophagaceae</taxon>
        <taxon>Mesoterricola</taxon>
    </lineage>
</organism>
<evidence type="ECO:0000313" key="8">
    <source>
        <dbReference type="EMBL" id="BDU72852.1"/>
    </source>
</evidence>
<keyword evidence="3" id="KW-0813">Transport</keyword>
<evidence type="ECO:0000256" key="2">
    <source>
        <dbReference type="ARBA" id="ARBA00007015"/>
    </source>
</evidence>
<dbReference type="AlphaFoldDB" id="A0AA48GK73"/>
<evidence type="ECO:0000313" key="9">
    <source>
        <dbReference type="Proteomes" id="UP001238179"/>
    </source>
</evidence>
<feature type="transmembrane region" description="Helical" evidence="7">
    <location>
        <begin position="12"/>
        <end position="30"/>
    </location>
</feature>
<dbReference type="SUPFAM" id="SSF103473">
    <property type="entry name" value="MFS general substrate transporter"/>
    <property type="match status" value="1"/>
</dbReference>
<dbReference type="Proteomes" id="UP001238179">
    <property type="component" value="Chromosome"/>
</dbReference>
<feature type="transmembrane region" description="Helical" evidence="7">
    <location>
        <begin position="140"/>
        <end position="158"/>
    </location>
</feature>
<feature type="transmembrane region" description="Helical" evidence="7">
    <location>
        <begin position="72"/>
        <end position="91"/>
    </location>
</feature>
<feature type="transmembrane region" description="Helical" evidence="7">
    <location>
        <begin position="388"/>
        <end position="409"/>
    </location>
</feature>
<dbReference type="PANTHER" id="PTHR12778">
    <property type="entry name" value="SOLUTE CARRIER FAMILY 33 ACETYL-COA TRANSPORTER -RELATED"/>
    <property type="match status" value="1"/>
</dbReference>
<name>A0AA48GK73_9BACT</name>
<protein>
    <submittedName>
        <fullName evidence="8">MFS transporter</fullName>
    </submittedName>
</protein>